<evidence type="ECO:0000256" key="1">
    <source>
        <dbReference type="ARBA" id="ARBA00004651"/>
    </source>
</evidence>
<comment type="catalytic activity">
    <reaction evidence="11">
        <text>fluoride(in) = fluoride(out)</text>
        <dbReference type="Rhea" id="RHEA:76159"/>
        <dbReference type="ChEBI" id="CHEBI:17051"/>
    </reaction>
    <physiologicalReaction direction="left-to-right" evidence="11">
        <dbReference type="Rhea" id="RHEA:76160"/>
    </physiologicalReaction>
</comment>
<keyword evidence="12" id="KW-0813">Transport</keyword>
<dbReference type="NCBIfam" id="NF010791">
    <property type="entry name" value="PRK14195.1"/>
    <property type="match status" value="1"/>
</dbReference>
<comment type="similarity">
    <text evidence="10 12">Belongs to the fluoride channel Fluc/FEX (TC 1.A.43) family.</text>
</comment>
<evidence type="ECO:0000256" key="8">
    <source>
        <dbReference type="ARBA" id="ARBA00023136"/>
    </source>
</evidence>
<protein>
    <recommendedName>
        <fullName evidence="12">Fluoride-specific ion channel FluC</fullName>
    </recommendedName>
</protein>
<dbReference type="GO" id="GO:0140114">
    <property type="term" value="P:cellular detoxification of fluoride"/>
    <property type="evidence" value="ECO:0007669"/>
    <property type="project" value="UniProtKB-UniRule"/>
</dbReference>
<feature type="binding site" evidence="12">
    <location>
        <position position="75"/>
    </location>
    <ligand>
        <name>Na(+)</name>
        <dbReference type="ChEBI" id="CHEBI:29101"/>
        <note>structural</note>
    </ligand>
</feature>
<dbReference type="InterPro" id="IPR003691">
    <property type="entry name" value="FluC"/>
</dbReference>
<dbReference type="HAMAP" id="MF_00454">
    <property type="entry name" value="FluC"/>
    <property type="match status" value="1"/>
</dbReference>
<dbReference type="GO" id="GO:0005886">
    <property type="term" value="C:plasma membrane"/>
    <property type="evidence" value="ECO:0007669"/>
    <property type="project" value="UniProtKB-SubCell"/>
</dbReference>
<accession>A0A4Q2T1M0</accession>
<feature type="binding site" evidence="12">
    <location>
        <position position="78"/>
    </location>
    <ligand>
        <name>Na(+)</name>
        <dbReference type="ChEBI" id="CHEBI:29101"/>
        <note>structural</note>
    </ligand>
</feature>
<evidence type="ECO:0000256" key="11">
    <source>
        <dbReference type="ARBA" id="ARBA00035585"/>
    </source>
</evidence>
<evidence type="ECO:0000313" key="14">
    <source>
        <dbReference type="Proteomes" id="UP000291088"/>
    </source>
</evidence>
<gene>
    <name evidence="12 13" type="primary">crcB</name>
    <name evidence="12" type="synonym">fluC</name>
    <name evidence="13" type="ORF">EUU22_14870</name>
</gene>
<keyword evidence="6 12" id="KW-0915">Sodium</keyword>
<dbReference type="GO" id="GO:0062054">
    <property type="term" value="F:fluoride channel activity"/>
    <property type="evidence" value="ECO:0007669"/>
    <property type="project" value="UniProtKB-UniRule"/>
</dbReference>
<dbReference type="NCBIfam" id="TIGR00494">
    <property type="entry name" value="crcB"/>
    <property type="match status" value="1"/>
</dbReference>
<evidence type="ECO:0000256" key="6">
    <source>
        <dbReference type="ARBA" id="ARBA00023053"/>
    </source>
</evidence>
<keyword evidence="14" id="KW-1185">Reference proteome</keyword>
<keyword evidence="7 12" id="KW-0406">Ion transport</keyword>
<feature type="transmembrane region" description="Helical" evidence="12">
    <location>
        <begin position="67"/>
        <end position="88"/>
    </location>
</feature>
<keyword evidence="2 12" id="KW-1003">Cell membrane</keyword>
<comment type="subcellular location">
    <subcellularLocation>
        <location evidence="1 12">Cell membrane</location>
        <topology evidence="1 12">Multi-pass membrane protein</topology>
    </subcellularLocation>
</comment>
<keyword evidence="8 12" id="KW-0472">Membrane</keyword>
<dbReference type="GO" id="GO:0046872">
    <property type="term" value="F:metal ion binding"/>
    <property type="evidence" value="ECO:0007669"/>
    <property type="project" value="UniProtKB-KW"/>
</dbReference>
<evidence type="ECO:0000256" key="12">
    <source>
        <dbReference type="HAMAP-Rule" id="MF_00454"/>
    </source>
</evidence>
<keyword evidence="12" id="KW-0479">Metal-binding</keyword>
<evidence type="ECO:0000313" key="13">
    <source>
        <dbReference type="EMBL" id="RYC12322.1"/>
    </source>
</evidence>
<evidence type="ECO:0000256" key="10">
    <source>
        <dbReference type="ARBA" id="ARBA00035120"/>
    </source>
</evidence>
<evidence type="ECO:0000256" key="5">
    <source>
        <dbReference type="ARBA" id="ARBA00022989"/>
    </source>
</evidence>
<dbReference type="Proteomes" id="UP000291088">
    <property type="component" value="Unassembled WGS sequence"/>
</dbReference>
<evidence type="ECO:0000256" key="3">
    <source>
        <dbReference type="ARBA" id="ARBA00022519"/>
    </source>
</evidence>
<reference evidence="13 14" key="1">
    <citation type="submission" date="2019-01" db="EMBL/GenBank/DDBJ databases">
        <authorList>
            <person name="Deng T."/>
        </authorList>
    </citation>
    <scope>NUCLEOTIDE SEQUENCE [LARGE SCALE GENOMIC DNA]</scope>
    <source>
        <strain evidence="13 14">F8825</strain>
    </source>
</reference>
<keyword evidence="5 12" id="KW-1133">Transmembrane helix</keyword>
<proteinExistence type="inferred from homology"/>
<comment type="function">
    <text evidence="12">Fluoride-specific ion channel. Important for reducing fluoride concentration in the cell, thus reducing its toxicity.</text>
</comment>
<dbReference type="Pfam" id="PF02537">
    <property type="entry name" value="CRCB"/>
    <property type="match status" value="1"/>
</dbReference>
<comment type="caution">
    <text evidence="13">The sequence shown here is derived from an EMBL/GenBank/DDBJ whole genome shotgun (WGS) entry which is preliminary data.</text>
</comment>
<keyword evidence="9 12" id="KW-0407">Ion channel</keyword>
<dbReference type="PANTHER" id="PTHR28259">
    <property type="entry name" value="FLUORIDE EXPORT PROTEIN 1-RELATED"/>
    <property type="match status" value="1"/>
</dbReference>
<dbReference type="AlphaFoldDB" id="A0A4Q2T1M0"/>
<comment type="activity regulation">
    <text evidence="12">Na(+) is not transported, but it plays an essential structural role and its presence is essential for fluoride channel function.</text>
</comment>
<evidence type="ECO:0000256" key="4">
    <source>
        <dbReference type="ARBA" id="ARBA00022692"/>
    </source>
</evidence>
<evidence type="ECO:0000256" key="2">
    <source>
        <dbReference type="ARBA" id="ARBA00022475"/>
    </source>
</evidence>
<keyword evidence="4 12" id="KW-0812">Transmembrane</keyword>
<evidence type="ECO:0000256" key="7">
    <source>
        <dbReference type="ARBA" id="ARBA00023065"/>
    </source>
</evidence>
<evidence type="ECO:0000256" key="9">
    <source>
        <dbReference type="ARBA" id="ARBA00023303"/>
    </source>
</evidence>
<dbReference type="OrthoDB" id="9806299at2"/>
<sequence length="125" mass="12714">MNQIILVAAGGAVGSVCRYLVGVGLLRLAGPAFPWGTLAVNLVGSFGIGILAELIVVRFGASAEMRLLLITGFLGGFTTFSAFALDAVSLFERGEAFSSLVYVGASVGLSLAATVAGIGLMRSML</sequence>
<name>A0A4Q2T1M0_9HYPH</name>
<dbReference type="RefSeq" id="WP_129332743.1">
    <property type="nucleotide sequence ID" value="NZ_SDVB01000238.1"/>
</dbReference>
<dbReference type="PANTHER" id="PTHR28259:SF1">
    <property type="entry name" value="FLUORIDE EXPORT PROTEIN 1-RELATED"/>
    <property type="match status" value="1"/>
</dbReference>
<organism evidence="13 14">
    <name type="scientific">Ciceribacter ferrooxidans</name>
    <dbReference type="NCBI Taxonomy" id="2509717"/>
    <lineage>
        <taxon>Bacteria</taxon>
        <taxon>Pseudomonadati</taxon>
        <taxon>Pseudomonadota</taxon>
        <taxon>Alphaproteobacteria</taxon>
        <taxon>Hyphomicrobiales</taxon>
        <taxon>Rhizobiaceae</taxon>
        <taxon>Ciceribacter</taxon>
    </lineage>
</organism>
<feature type="transmembrane region" description="Helical" evidence="12">
    <location>
        <begin position="38"/>
        <end position="60"/>
    </location>
</feature>
<feature type="transmembrane region" description="Helical" evidence="12">
    <location>
        <begin position="100"/>
        <end position="121"/>
    </location>
</feature>
<dbReference type="EMBL" id="SDVB01000238">
    <property type="protein sequence ID" value="RYC12322.1"/>
    <property type="molecule type" value="Genomic_DNA"/>
</dbReference>
<keyword evidence="3" id="KW-0997">Cell inner membrane</keyword>